<dbReference type="PROSITE" id="PS50004">
    <property type="entry name" value="C2"/>
    <property type="match status" value="1"/>
</dbReference>
<evidence type="ECO:0000256" key="3">
    <source>
        <dbReference type="ARBA" id="ARBA00022737"/>
    </source>
</evidence>
<dbReference type="EMBL" id="VJMJ01000017">
    <property type="protein sequence ID" value="KAF0743422.1"/>
    <property type="molecule type" value="Genomic_DNA"/>
</dbReference>
<name>A0A6G0XSV4_9STRA</name>
<dbReference type="SUPFAM" id="SSF49562">
    <property type="entry name" value="C2 domain (Calcium/lipid-binding domain, CaLB)"/>
    <property type="match status" value="1"/>
</dbReference>
<keyword evidence="3" id="KW-0677">Repeat</keyword>
<keyword evidence="5" id="KW-0175">Coiled coil</keyword>
<keyword evidence="4" id="KW-0966">Cell projection</keyword>
<gene>
    <name evidence="8" type="ORF">Ae201684_001894</name>
</gene>
<feature type="domain" description="C2" evidence="7">
    <location>
        <begin position="609"/>
        <end position="741"/>
    </location>
</feature>
<protein>
    <recommendedName>
        <fullName evidence="7">C2 domain-containing protein</fullName>
    </recommendedName>
</protein>
<dbReference type="AlphaFoldDB" id="A0A6G0XSV4"/>
<evidence type="ECO:0000256" key="2">
    <source>
        <dbReference type="ARBA" id="ARBA00022614"/>
    </source>
</evidence>
<evidence type="ECO:0000256" key="6">
    <source>
        <dbReference type="SAM" id="MobiDB-lite"/>
    </source>
</evidence>
<dbReference type="Gene3D" id="2.60.40.150">
    <property type="entry name" value="C2 domain"/>
    <property type="match status" value="1"/>
</dbReference>
<organism evidence="8 9">
    <name type="scientific">Aphanomyces euteiches</name>
    <dbReference type="NCBI Taxonomy" id="100861"/>
    <lineage>
        <taxon>Eukaryota</taxon>
        <taxon>Sar</taxon>
        <taxon>Stramenopiles</taxon>
        <taxon>Oomycota</taxon>
        <taxon>Saprolegniomycetes</taxon>
        <taxon>Saprolegniales</taxon>
        <taxon>Verrucalvaceae</taxon>
        <taxon>Aphanomyces</taxon>
    </lineage>
</organism>
<dbReference type="Pfam" id="PF00168">
    <property type="entry name" value="C2"/>
    <property type="match status" value="1"/>
</dbReference>
<dbReference type="CDD" id="cd00030">
    <property type="entry name" value="C2"/>
    <property type="match status" value="1"/>
</dbReference>
<evidence type="ECO:0000256" key="4">
    <source>
        <dbReference type="ARBA" id="ARBA00023273"/>
    </source>
</evidence>
<reference evidence="8 9" key="1">
    <citation type="submission" date="2019-07" db="EMBL/GenBank/DDBJ databases">
        <title>Genomics analysis of Aphanomyces spp. identifies a new class of oomycete effector associated with host adaptation.</title>
        <authorList>
            <person name="Gaulin E."/>
        </authorList>
    </citation>
    <scope>NUCLEOTIDE SEQUENCE [LARGE SCALE GENOMIC DNA]</scope>
    <source>
        <strain evidence="8 9">ATCC 201684</strain>
    </source>
</reference>
<comment type="caution">
    <text evidence="8">The sequence shown here is derived from an EMBL/GenBank/DDBJ whole genome shotgun (WGS) entry which is preliminary data.</text>
</comment>
<dbReference type="InterPro" id="IPR032675">
    <property type="entry name" value="LRR_dom_sf"/>
</dbReference>
<keyword evidence="2" id="KW-0433">Leucine-rich repeat</keyword>
<dbReference type="SUPFAM" id="SSF52075">
    <property type="entry name" value="Outer arm dynein light chain 1"/>
    <property type="match status" value="1"/>
</dbReference>
<evidence type="ECO:0000256" key="5">
    <source>
        <dbReference type="SAM" id="Coils"/>
    </source>
</evidence>
<dbReference type="PANTHER" id="PTHR45973:SF9">
    <property type="entry name" value="LEUCINE-RICH REPEAT-CONTAINING PROTEIN 46"/>
    <property type="match status" value="1"/>
</dbReference>
<feature type="compositionally biased region" description="Polar residues" evidence="6">
    <location>
        <begin position="208"/>
        <end position="218"/>
    </location>
</feature>
<feature type="coiled-coil region" evidence="5">
    <location>
        <begin position="322"/>
        <end position="349"/>
    </location>
</feature>
<evidence type="ECO:0000256" key="1">
    <source>
        <dbReference type="ARBA" id="ARBA00004316"/>
    </source>
</evidence>
<dbReference type="Proteomes" id="UP000481153">
    <property type="component" value="Unassembled WGS sequence"/>
</dbReference>
<evidence type="ECO:0000259" key="7">
    <source>
        <dbReference type="PROSITE" id="PS50004"/>
    </source>
</evidence>
<evidence type="ECO:0000313" key="8">
    <source>
        <dbReference type="EMBL" id="KAF0743422.1"/>
    </source>
</evidence>
<dbReference type="Gene3D" id="3.80.10.10">
    <property type="entry name" value="Ribonuclease Inhibitor"/>
    <property type="match status" value="1"/>
</dbReference>
<dbReference type="InterPro" id="IPR050576">
    <property type="entry name" value="Cilia_flagella_integrity"/>
</dbReference>
<comment type="subcellular location">
    <subcellularLocation>
        <location evidence="1">Cell projection</location>
    </subcellularLocation>
</comment>
<dbReference type="SMART" id="SM00239">
    <property type="entry name" value="C2"/>
    <property type="match status" value="1"/>
</dbReference>
<dbReference type="InterPro" id="IPR035892">
    <property type="entry name" value="C2_domain_sf"/>
</dbReference>
<dbReference type="VEuPathDB" id="FungiDB:AeMF1_011705"/>
<feature type="region of interest" description="Disordered" evidence="6">
    <location>
        <begin position="205"/>
        <end position="241"/>
    </location>
</feature>
<proteinExistence type="predicted"/>
<dbReference type="InterPro" id="IPR000008">
    <property type="entry name" value="C2_dom"/>
</dbReference>
<dbReference type="Pfam" id="PF14580">
    <property type="entry name" value="LRR_9"/>
    <property type="match status" value="1"/>
</dbReference>
<feature type="coiled-coil region" evidence="5">
    <location>
        <begin position="462"/>
        <end position="489"/>
    </location>
</feature>
<keyword evidence="9" id="KW-1185">Reference proteome</keyword>
<dbReference type="PANTHER" id="PTHR45973">
    <property type="entry name" value="PROTEIN PHOSPHATASE 1 REGULATORY SUBUNIT SDS22-RELATED"/>
    <property type="match status" value="1"/>
</dbReference>
<feature type="compositionally biased region" description="Acidic residues" evidence="6">
    <location>
        <begin position="222"/>
        <end position="233"/>
    </location>
</feature>
<evidence type="ECO:0000313" key="9">
    <source>
        <dbReference type="Proteomes" id="UP000481153"/>
    </source>
</evidence>
<sequence>MDGLDVFVNLVHVKLARNNIKNIKIPPNCKWETLDLSGNFITQIPKAIQQLVLLQDLNLAGNGISVLKHVELLASLLNLQALNLSTNPLTALNSYKEFIVFTLPNLSILDSQSITDELRDKSRRRFTGPLTENEQWREAERIAQQEQVDLVEKQDILAAENLRLKSELEVKAQLLENKSKEWSSATHQLLKMQQELAMMHIDRRHPNHSNLDHNPSSQEGKDSDDSDSNENETEQFSRKKNDIGDETMLLVHKLSVLEKSRTSLKLERTNLEKEIVAIRNEIVLLDKDIQVLKQSLLGEQHAASSIDPNDTTYYYDDGRARLEELQTQIAFADVEASELEKRLVQKTREMLAADIRYPAHQMSDKRYTVFDKEISALSYKLERMTTQKAEWIDELHKLQAGTSLPVLRLKESPQSHCVSIPQSFRQCETPPPENGFFRLLISEKLEKLQEWQQRRLDLVDILMTKEASLQAVEDHLARIESEILELQKRPVGNLYNSESTTLDGDPDKYALSTPRMILDQLASQVLERVAHAIGNVESKAVVSSDDGKEEPTSDMFLTYKPKFRIVPGVELTSRNFALLSEKNQLIFDANTKLLLACKKLQEVENSCVIDATSNMEMDPKSKQLLSRLEVTLLSAVNLPRTRRFFSACDPYAVLYMEYQNVENGEWKTNDPIAQSRSTTKVKTLYPVWEEDFVFKPIDSMSARLCITLMDDKKDVDRHPTLGEVKIEVSSLWKQKRIVAWYPLTPAAPRDRPQPAVRLRLRFVYNKVDRLRRIVDRLVTEYIAEQGSLPDYVYECSNGSPVPMHKANIHQSTFEQFSPRNPSLSTPLKWDTEVDYKQNELTSVESPRDVSAMEVYREIFNARKCYRRVKGRRINGCFDRDSPYHPKQVEDTLSTSKLNVNCKIFKHTTQYPRDNTQAIPERYFGLTTDKSERLKKMFGKLDGGPRKYLKQSVGFQWSKPGRKLSM</sequence>
<accession>A0A6G0XSV4</accession>
<feature type="coiled-coil region" evidence="5">
    <location>
        <begin position="254"/>
        <end position="288"/>
    </location>
</feature>